<proteinExistence type="predicted"/>
<dbReference type="RefSeq" id="WP_378017508.1">
    <property type="nucleotide sequence ID" value="NZ_JBHSKT010000006.1"/>
</dbReference>
<evidence type="ECO:0000256" key="1">
    <source>
        <dbReference type="SAM" id="Phobius"/>
    </source>
</evidence>
<dbReference type="Proteomes" id="UP001596161">
    <property type="component" value="Unassembled WGS sequence"/>
</dbReference>
<sequence>MNISSKIIFYGSSLILVILSVAGIDKKIRDNKILLKLSLVTFLFGSMSFLIKNEETADVISFMFGPFIYIISYSLFRQLYKGIYDVEPTYTWLTAYDWEELRQVNVFDKLVHVLPLLLGFFLPLFIG</sequence>
<keyword evidence="1" id="KW-0812">Transmembrane</keyword>
<feature type="transmembrane region" description="Helical" evidence="1">
    <location>
        <begin position="57"/>
        <end position="76"/>
    </location>
</feature>
<gene>
    <name evidence="2" type="ORF">ACFPIB_11005</name>
</gene>
<keyword evidence="1" id="KW-1133">Transmembrane helix</keyword>
<accession>A0ABW0ED27</accession>
<comment type="caution">
    <text evidence="2">The sequence shown here is derived from an EMBL/GenBank/DDBJ whole genome shotgun (WGS) entry which is preliminary data.</text>
</comment>
<evidence type="ECO:0000313" key="3">
    <source>
        <dbReference type="Proteomes" id="UP001596161"/>
    </source>
</evidence>
<evidence type="ECO:0000313" key="2">
    <source>
        <dbReference type="EMBL" id="MFC5271141.1"/>
    </source>
</evidence>
<name>A0ABW0ED27_9BACT</name>
<organism evidence="2 3">
    <name type="scientific">Adhaeribacter terreus</name>
    <dbReference type="NCBI Taxonomy" id="529703"/>
    <lineage>
        <taxon>Bacteria</taxon>
        <taxon>Pseudomonadati</taxon>
        <taxon>Bacteroidota</taxon>
        <taxon>Cytophagia</taxon>
        <taxon>Cytophagales</taxon>
        <taxon>Hymenobacteraceae</taxon>
        <taxon>Adhaeribacter</taxon>
    </lineage>
</organism>
<keyword evidence="3" id="KW-1185">Reference proteome</keyword>
<feature type="transmembrane region" description="Helical" evidence="1">
    <location>
        <begin position="6"/>
        <end position="24"/>
    </location>
</feature>
<reference evidence="3" key="1">
    <citation type="journal article" date="2019" name="Int. J. Syst. Evol. Microbiol.">
        <title>The Global Catalogue of Microorganisms (GCM) 10K type strain sequencing project: providing services to taxonomists for standard genome sequencing and annotation.</title>
        <authorList>
            <consortium name="The Broad Institute Genomics Platform"/>
            <consortium name="The Broad Institute Genome Sequencing Center for Infectious Disease"/>
            <person name="Wu L."/>
            <person name="Ma J."/>
        </authorList>
    </citation>
    <scope>NUCLEOTIDE SEQUENCE [LARGE SCALE GENOMIC DNA]</scope>
    <source>
        <strain evidence="3">KACC 12602</strain>
    </source>
</reference>
<dbReference type="EMBL" id="JBHSKT010000006">
    <property type="protein sequence ID" value="MFC5271141.1"/>
    <property type="molecule type" value="Genomic_DNA"/>
</dbReference>
<protein>
    <submittedName>
        <fullName evidence="2">Uncharacterized protein</fullName>
    </submittedName>
</protein>
<keyword evidence="1" id="KW-0472">Membrane</keyword>